<dbReference type="GO" id="GO:0042254">
    <property type="term" value="P:ribosome biogenesis"/>
    <property type="evidence" value="ECO:0007669"/>
    <property type="project" value="UniProtKB-KW"/>
</dbReference>
<keyword evidence="5" id="KW-0547">Nucleotide-binding</keyword>
<dbReference type="InterPro" id="IPR027417">
    <property type="entry name" value="P-loop_NTPase"/>
</dbReference>
<dbReference type="InterPro" id="IPR005225">
    <property type="entry name" value="Small_GTP-bd"/>
</dbReference>
<evidence type="ECO:0000256" key="5">
    <source>
        <dbReference type="ARBA" id="ARBA00022741"/>
    </source>
</evidence>
<evidence type="ECO:0000256" key="4">
    <source>
        <dbReference type="ARBA" id="ARBA00022737"/>
    </source>
</evidence>
<protein>
    <recommendedName>
        <fullName evidence="2">GTPase Der</fullName>
    </recommendedName>
    <alternativeName>
        <fullName evidence="7">GTP-binding protein EngA</fullName>
    </alternativeName>
</protein>
<comment type="similarity">
    <text evidence="1">Belongs to the TRAFAC class TrmE-Era-EngA-EngB-Septin-like GTPase superfamily. EngA (Der) GTPase family.</text>
</comment>
<evidence type="ECO:0000259" key="10">
    <source>
        <dbReference type="Pfam" id="PF14714"/>
    </source>
</evidence>
<dbReference type="GO" id="GO:0005525">
    <property type="term" value="F:GTP binding"/>
    <property type="evidence" value="ECO:0007669"/>
    <property type="project" value="UniProtKB-KW"/>
</dbReference>
<evidence type="ECO:0000313" key="12">
    <source>
        <dbReference type="Proteomes" id="UP001061958"/>
    </source>
</evidence>
<dbReference type="HAMAP" id="MF_00195">
    <property type="entry name" value="GTPase_Der"/>
    <property type="match status" value="1"/>
</dbReference>
<dbReference type="Gene3D" id="3.40.50.300">
    <property type="entry name" value="P-loop containing nucleotide triphosphate hydrolases"/>
    <property type="match status" value="2"/>
</dbReference>
<feature type="domain" description="GTPase Der C-terminal KH-domain-like" evidence="10">
    <location>
        <begin position="524"/>
        <end position="603"/>
    </location>
</feature>
<evidence type="ECO:0000313" key="11">
    <source>
        <dbReference type="EMBL" id="GJQ14312.1"/>
    </source>
</evidence>
<name>A0A9C7Q2F4_9RHOD</name>
<evidence type="ECO:0000256" key="1">
    <source>
        <dbReference type="ARBA" id="ARBA00008279"/>
    </source>
</evidence>
<dbReference type="Pfam" id="PF01926">
    <property type="entry name" value="MMR_HSR1"/>
    <property type="match status" value="2"/>
</dbReference>
<dbReference type="InterPro" id="IPR016484">
    <property type="entry name" value="GTPase_Der"/>
</dbReference>
<feature type="region of interest" description="Disordered" evidence="8">
    <location>
        <begin position="302"/>
        <end position="333"/>
    </location>
</feature>
<reference evidence="11" key="1">
    <citation type="journal article" date="2022" name="Proc. Natl. Acad. Sci. U.S.A.">
        <title>Life cycle and functional genomics of the unicellular red alga Galdieria for elucidating algal and plant evolution and industrial use.</title>
        <authorList>
            <person name="Hirooka S."/>
            <person name="Itabashi T."/>
            <person name="Ichinose T.M."/>
            <person name="Onuma R."/>
            <person name="Fujiwara T."/>
            <person name="Yamashita S."/>
            <person name="Jong L.W."/>
            <person name="Tomita R."/>
            <person name="Iwane A.H."/>
            <person name="Miyagishima S.Y."/>
        </authorList>
    </citation>
    <scope>NUCLEOTIDE SEQUENCE</scope>
    <source>
        <strain evidence="11">NBRC 102759</strain>
    </source>
</reference>
<sequence length="610" mass="69680">MKSSLYYYQQLRLIKYIYSSKTSQQSIKYLIPRQRNCLAYFSSWMGPPAEDKDIRHFRRIAKELNKEFIDTNMTIALVGKPNVGKSSMFNRLVGKRLSLVDKTPGMTRDRLISNDAILGNYRFTVMDTAGLEGVHSKEPKLDEVMLTSESVASSSAVEYKEEDVYRYVYTRMEQQSKQAVLEADVIFFMVDVKDGITKVDKEIAQWLLRTKSPEFIILIANKCDTKASEDNISMVYTLGLGEPVQVSVEQMKGFYELYSRLEPLIPNVLRKPLPKGPSDEDYEQQQMEEIVQRLNEEEMARQEQHSIALHSLDENAVDEETTKETKESQSNDNVILQEEDIRVAIVGRPNVGKSTLINRLIDEDRLITGAVQGITRDAIPVEWIHRENRFILTDTAGIRKRSAIQVRMERFSMETSLKTIRKSHVVCVVLDGSQHLTQQDARIIGFAMDAGKPLIVIANKWDLVDPSWAQTQLEKLSTQLHSMLPDLKGSPIFTLSAIDRTDAAVLDTIGNAIQEAFQKWNKNIPTSQLTEWLQTLVSFRPPPAMSSSKKKPKLAYLTQVDTRPPQFVLFGATELPNHYMRFLINGLRNEFDLHGVPIRLRLKGRTDRNS</sequence>
<keyword evidence="4" id="KW-0677">Repeat</keyword>
<dbReference type="NCBIfam" id="TIGR03594">
    <property type="entry name" value="GTPase_EngA"/>
    <property type="match status" value="1"/>
</dbReference>
<evidence type="ECO:0000259" key="9">
    <source>
        <dbReference type="Pfam" id="PF01926"/>
    </source>
</evidence>
<reference evidence="11" key="2">
    <citation type="submission" date="2022-01" db="EMBL/GenBank/DDBJ databases">
        <authorList>
            <person name="Hirooka S."/>
            <person name="Miyagishima S.Y."/>
        </authorList>
    </citation>
    <scope>NUCLEOTIDE SEQUENCE</scope>
    <source>
        <strain evidence="11">NBRC 102759</strain>
    </source>
</reference>
<keyword evidence="6" id="KW-0342">GTP-binding</keyword>
<keyword evidence="3" id="KW-0690">Ribosome biogenesis</keyword>
<proteinExistence type="inferred from homology"/>
<feature type="domain" description="G" evidence="9">
    <location>
        <begin position="342"/>
        <end position="460"/>
    </location>
</feature>
<dbReference type="InterPro" id="IPR032859">
    <property type="entry name" value="KH_dom-like"/>
</dbReference>
<dbReference type="InterPro" id="IPR006073">
    <property type="entry name" value="GTP-bd"/>
</dbReference>
<keyword evidence="12" id="KW-1185">Reference proteome</keyword>
<dbReference type="SUPFAM" id="SSF52540">
    <property type="entry name" value="P-loop containing nucleoside triphosphate hydrolases"/>
    <property type="match status" value="2"/>
</dbReference>
<gene>
    <name evidence="11" type="ORF">GpartN1_g6103.t1</name>
</gene>
<dbReference type="OrthoDB" id="8954335at2759"/>
<evidence type="ECO:0000256" key="8">
    <source>
        <dbReference type="SAM" id="MobiDB-lite"/>
    </source>
</evidence>
<dbReference type="PRINTS" id="PR00326">
    <property type="entry name" value="GTP1OBG"/>
</dbReference>
<dbReference type="Proteomes" id="UP001061958">
    <property type="component" value="Unassembled WGS sequence"/>
</dbReference>
<feature type="compositionally biased region" description="Basic and acidic residues" evidence="8">
    <location>
        <begin position="320"/>
        <end position="329"/>
    </location>
</feature>
<dbReference type="InterPro" id="IPR015946">
    <property type="entry name" value="KH_dom-like_a/b"/>
</dbReference>
<dbReference type="CDD" id="cd01895">
    <property type="entry name" value="EngA2"/>
    <property type="match status" value="1"/>
</dbReference>
<dbReference type="CDD" id="cd01894">
    <property type="entry name" value="EngA1"/>
    <property type="match status" value="1"/>
</dbReference>
<feature type="domain" description="G" evidence="9">
    <location>
        <begin position="74"/>
        <end position="222"/>
    </location>
</feature>
<evidence type="ECO:0000256" key="7">
    <source>
        <dbReference type="ARBA" id="ARBA00032345"/>
    </source>
</evidence>
<dbReference type="Gene3D" id="3.30.300.20">
    <property type="match status" value="1"/>
</dbReference>
<dbReference type="EMBL" id="BQMJ01000053">
    <property type="protein sequence ID" value="GJQ14312.1"/>
    <property type="molecule type" value="Genomic_DNA"/>
</dbReference>
<dbReference type="Pfam" id="PF14714">
    <property type="entry name" value="KH_dom-like"/>
    <property type="match status" value="1"/>
</dbReference>
<comment type="caution">
    <text evidence="11">The sequence shown here is derived from an EMBL/GenBank/DDBJ whole genome shotgun (WGS) entry which is preliminary data.</text>
</comment>
<dbReference type="PANTHER" id="PTHR43834">
    <property type="entry name" value="GTPASE DER"/>
    <property type="match status" value="1"/>
</dbReference>
<organism evidence="11 12">
    <name type="scientific">Galdieria partita</name>
    <dbReference type="NCBI Taxonomy" id="83374"/>
    <lineage>
        <taxon>Eukaryota</taxon>
        <taxon>Rhodophyta</taxon>
        <taxon>Bangiophyceae</taxon>
        <taxon>Galdieriales</taxon>
        <taxon>Galdieriaceae</taxon>
        <taxon>Galdieria</taxon>
    </lineage>
</organism>
<accession>A0A9C7Q2F4</accession>
<evidence type="ECO:0000256" key="2">
    <source>
        <dbReference type="ARBA" id="ARBA00020953"/>
    </source>
</evidence>
<dbReference type="PANTHER" id="PTHR43834:SF6">
    <property type="entry name" value="GTPASE DER"/>
    <property type="match status" value="1"/>
</dbReference>
<evidence type="ECO:0000256" key="3">
    <source>
        <dbReference type="ARBA" id="ARBA00022517"/>
    </source>
</evidence>
<dbReference type="AlphaFoldDB" id="A0A9C7Q2F4"/>
<evidence type="ECO:0000256" key="6">
    <source>
        <dbReference type="ARBA" id="ARBA00023134"/>
    </source>
</evidence>
<dbReference type="NCBIfam" id="TIGR00231">
    <property type="entry name" value="small_GTP"/>
    <property type="match status" value="1"/>
</dbReference>